<gene>
    <name evidence="2" type="ORF">FC38_GL001615</name>
</gene>
<reference evidence="2 3" key="1">
    <citation type="journal article" date="2015" name="Genome Announc.">
        <title>Expanding the biotechnology potential of lactobacilli through comparative genomics of 213 strains and associated genera.</title>
        <authorList>
            <person name="Sun Z."/>
            <person name="Harris H.M."/>
            <person name="McCann A."/>
            <person name="Guo C."/>
            <person name="Argimon S."/>
            <person name="Zhang W."/>
            <person name="Yang X."/>
            <person name="Jeffery I.B."/>
            <person name="Cooney J.C."/>
            <person name="Kagawa T.F."/>
            <person name="Liu W."/>
            <person name="Song Y."/>
            <person name="Salvetti E."/>
            <person name="Wrobel A."/>
            <person name="Rasinkangas P."/>
            <person name="Parkhill J."/>
            <person name="Rea M.C."/>
            <person name="O'Sullivan O."/>
            <person name="Ritari J."/>
            <person name="Douillard F.P."/>
            <person name="Paul Ross R."/>
            <person name="Yang R."/>
            <person name="Briner A.E."/>
            <person name="Felis G.E."/>
            <person name="de Vos W.M."/>
            <person name="Barrangou R."/>
            <person name="Klaenhammer T.R."/>
            <person name="Caufield P.W."/>
            <person name="Cui Y."/>
            <person name="Zhang H."/>
            <person name="O'Toole P.W."/>
        </authorList>
    </citation>
    <scope>NUCLEOTIDE SEQUENCE [LARGE SCALE GENOMIC DNA]</scope>
    <source>
        <strain evidence="2 3">DSM 23908</strain>
    </source>
</reference>
<dbReference type="InterPro" id="IPR005119">
    <property type="entry name" value="LysR_subst-bd"/>
</dbReference>
<dbReference type="InterPro" id="IPR050950">
    <property type="entry name" value="HTH-type_LysR_regulators"/>
</dbReference>
<protein>
    <submittedName>
        <fullName evidence="2">Malolactic regulator</fullName>
    </submittedName>
</protein>
<keyword evidence="3" id="KW-1185">Reference proteome</keyword>
<evidence type="ECO:0000313" key="2">
    <source>
        <dbReference type="EMBL" id="KRN14027.1"/>
    </source>
</evidence>
<organism evidence="2 3">
    <name type="scientific">Lactobacillus gigeriorum DSM 23908 = CRBIP 24.85</name>
    <dbReference type="NCBI Taxonomy" id="1423751"/>
    <lineage>
        <taxon>Bacteria</taxon>
        <taxon>Bacillati</taxon>
        <taxon>Bacillota</taxon>
        <taxon>Bacilli</taxon>
        <taxon>Lactobacillales</taxon>
        <taxon>Lactobacillaceae</taxon>
        <taxon>Lactobacillus</taxon>
    </lineage>
</organism>
<dbReference type="Pfam" id="PF03466">
    <property type="entry name" value="LysR_substrate"/>
    <property type="match status" value="1"/>
</dbReference>
<evidence type="ECO:0000313" key="3">
    <source>
        <dbReference type="Proteomes" id="UP000051521"/>
    </source>
</evidence>
<feature type="domain" description="LysR substrate-binding" evidence="1">
    <location>
        <begin position="16"/>
        <end position="156"/>
    </location>
</feature>
<dbReference type="PANTHER" id="PTHR30419">
    <property type="entry name" value="HTH-TYPE TRANSCRIPTIONAL REGULATOR YBHD"/>
    <property type="match status" value="1"/>
</dbReference>
<evidence type="ECO:0000259" key="1">
    <source>
        <dbReference type="Pfam" id="PF03466"/>
    </source>
</evidence>
<dbReference type="Proteomes" id="UP000051521">
    <property type="component" value="Unassembled WGS sequence"/>
</dbReference>
<sequence length="160" mass="17961">MIHGEINFSLLGLTDPNMAFDIDTQVIAHYPLRIIVAKTHPWANRSGVYFRELANQNFIGLSSNYLHNQILQQLIKQNQIGLNTIYRSPAVAVVKALVAKNLGVSYLTSLAINDDDQVVALPLLDANQPDFILAAATRQNHLMTAKEELLWEILTKNKRN</sequence>
<comment type="caution">
    <text evidence="2">The sequence shown here is derived from an EMBL/GenBank/DDBJ whole genome shotgun (WGS) entry which is preliminary data.</text>
</comment>
<accession>A0ABR5PYN4</accession>
<dbReference type="SUPFAM" id="SSF53850">
    <property type="entry name" value="Periplasmic binding protein-like II"/>
    <property type="match status" value="1"/>
</dbReference>
<proteinExistence type="predicted"/>
<dbReference type="Gene3D" id="3.40.190.290">
    <property type="match status" value="1"/>
</dbReference>
<dbReference type="EMBL" id="AYZO01000006">
    <property type="protein sequence ID" value="KRN14027.1"/>
    <property type="molecule type" value="Genomic_DNA"/>
</dbReference>
<name>A0ABR5PYN4_9LACO</name>